<protein>
    <submittedName>
        <fullName evidence="1">Uncharacterized protein</fullName>
    </submittedName>
</protein>
<dbReference type="AlphaFoldDB" id="A0A081N0Q8"/>
<accession>A0A081N0Q8</accession>
<dbReference type="EMBL" id="JOKG01000005">
    <property type="protein sequence ID" value="KEQ12031.1"/>
    <property type="molecule type" value="Genomic_DNA"/>
</dbReference>
<gene>
    <name evidence="1" type="ORF">GZ77_23385</name>
</gene>
<evidence type="ECO:0000313" key="1">
    <source>
        <dbReference type="EMBL" id="KEQ12031.1"/>
    </source>
</evidence>
<sequence>MGSQVAEDDYSNRMLQMVGLGRKQAGDAVGQTGAAASREVASVIAEQNAQSYVNQAKYGMYGTIAGAGAGWAANEYGWLGKGKGSTTGGTT</sequence>
<keyword evidence="2" id="KW-1185">Reference proteome</keyword>
<dbReference type="Proteomes" id="UP000028006">
    <property type="component" value="Unassembled WGS sequence"/>
</dbReference>
<reference evidence="1 2" key="1">
    <citation type="submission" date="2014-06" db="EMBL/GenBank/DDBJ databases">
        <title>Whole Genome Sequences of Three Symbiotic Endozoicomonas Bacteria.</title>
        <authorList>
            <person name="Neave M.J."/>
            <person name="Apprill A."/>
            <person name="Voolstra C.R."/>
        </authorList>
    </citation>
    <scope>NUCLEOTIDE SEQUENCE [LARGE SCALE GENOMIC DNA]</scope>
    <source>
        <strain evidence="1 2">LMG 24815</strain>
    </source>
</reference>
<evidence type="ECO:0000313" key="2">
    <source>
        <dbReference type="Proteomes" id="UP000028006"/>
    </source>
</evidence>
<name>A0A081N0Q8_9GAMM</name>
<organism evidence="1 2">
    <name type="scientific">Endozoicomonas montiporae</name>
    <dbReference type="NCBI Taxonomy" id="1027273"/>
    <lineage>
        <taxon>Bacteria</taxon>
        <taxon>Pseudomonadati</taxon>
        <taxon>Pseudomonadota</taxon>
        <taxon>Gammaproteobacteria</taxon>
        <taxon>Oceanospirillales</taxon>
        <taxon>Endozoicomonadaceae</taxon>
        <taxon>Endozoicomonas</taxon>
    </lineage>
</organism>
<proteinExistence type="predicted"/>
<comment type="caution">
    <text evidence="1">The sequence shown here is derived from an EMBL/GenBank/DDBJ whole genome shotgun (WGS) entry which is preliminary data.</text>
</comment>